<evidence type="ECO:0000259" key="3">
    <source>
        <dbReference type="Pfam" id="PF01301"/>
    </source>
</evidence>
<evidence type="ECO:0000313" key="4">
    <source>
        <dbReference type="EMBL" id="GAK52521.1"/>
    </source>
</evidence>
<organism evidence="4">
    <name type="scientific">Candidatus Moduliflexus flocculans</name>
    <dbReference type="NCBI Taxonomy" id="1499966"/>
    <lineage>
        <taxon>Bacteria</taxon>
        <taxon>Candidatus Moduliflexota</taxon>
        <taxon>Candidatus Moduliflexia</taxon>
        <taxon>Candidatus Moduliflexales</taxon>
        <taxon>Candidatus Moduliflexaceae</taxon>
    </lineage>
</organism>
<dbReference type="Proteomes" id="UP000030700">
    <property type="component" value="Unassembled WGS sequence"/>
</dbReference>
<accession>A0A081BQ55</accession>
<feature type="domain" description="Glycoside hydrolase 35 catalytic" evidence="3">
    <location>
        <begin position="18"/>
        <end position="324"/>
    </location>
</feature>
<gene>
    <name evidence="4" type="ORF">U14_03772</name>
</gene>
<sequence length="947" mass="105181">MSTHLSSAAPVRFVSNAIYIQNTPAIILCGSLFYFRIPRGLWQDRINKIKAAGYNCIDVYFPWNYHELAEGDWDFNGERDVKAFLQLVVNAGLWVIARPGPYICSEWDGGALPAFLFTHRDMRIRDNDPDFLRYVRRWFDHILPIIQAFQVGQTEQGGVIAVQLENELDFFECADRAGYMAALRDMAWQHRITVPLIACAGQGDIAKATGNVPGIVPTANFYPEMDDPGIEAKVCHYRDVLRSRELPLMVTETHRTMFHLRRLFSCGVKLLGPYNQVAGTDFGFTNSINNWGNPLAFMTSDYNFDSMISPAGELNAEYFEARLFAHLLEAFGDLLAQAKPASPAAFQCQTDLPLPDDGLYGLEFAQGGTLFALPNLTAHAGTVRILTGKEHFPQYTPLTIPPQRCPFFLQNIPLSLWGCPGILRYATAELVDAVILPDRTILAFYADAAGEIAFTLPSESVAETAGMTVHATSQGITFCFESDQIRTATLQFPDGRTLQIFGMDRRHAAQLEGFTADGQPRWNQQYAVQSASVSPSAIAPPLVQWSAAPLHAQVATLASAQIPCGNAPKYLEEVGVLRGYGWYGATLKWLEEQHVSGFLLHQAADVVSLYVNNQYQGTATPGGGAVYIPLQHALNGADVELLIRTEIWGHSNFDDARLPAIRLKSLRGLENVTAVTAQRQFSKNWRFLPTATEAQKTAALSLTVDLTTWAIVDFANWLTTQQPHGGCFRKCWTAPEETNSWTLFFPEIAFRAEVYVDGCLLSHVNPHTPYVDLTPVVHPGQTVDIGIYAEQWYHAPGGVVLLLEGIRPTDWWIAASGENELVSAAANAHPHAIPVALPFHLNAGQMNWFYGDFPISDHCWTIRCDGRNLKISAFFNDRFVGRIWLPTENVRPKMAGGKENLLYLPAPWFRNDSNTLALLLESVSRIAPGELQELSFMPVSSQKTSSF</sequence>
<dbReference type="PANTHER" id="PTHR23421">
    <property type="entry name" value="BETA-GALACTOSIDASE RELATED"/>
    <property type="match status" value="1"/>
</dbReference>
<dbReference type="EMBL" id="DF820458">
    <property type="protein sequence ID" value="GAK52521.1"/>
    <property type="molecule type" value="Genomic_DNA"/>
</dbReference>
<dbReference type="Pfam" id="PF01301">
    <property type="entry name" value="Glyco_hydro_35"/>
    <property type="match status" value="1"/>
</dbReference>
<dbReference type="STRING" id="1499966.U14_03772"/>
<name>A0A081BQ55_9BACT</name>
<dbReference type="InterPro" id="IPR031330">
    <property type="entry name" value="Gly_Hdrlase_35_cat"/>
</dbReference>
<dbReference type="AlphaFoldDB" id="A0A081BQ55"/>
<dbReference type="InterPro" id="IPR008979">
    <property type="entry name" value="Galactose-bd-like_sf"/>
</dbReference>
<dbReference type="GO" id="GO:0005975">
    <property type="term" value="P:carbohydrate metabolic process"/>
    <property type="evidence" value="ECO:0007669"/>
    <property type="project" value="InterPro"/>
</dbReference>
<dbReference type="GO" id="GO:0004553">
    <property type="term" value="F:hydrolase activity, hydrolyzing O-glycosyl compounds"/>
    <property type="evidence" value="ECO:0007669"/>
    <property type="project" value="InterPro"/>
</dbReference>
<evidence type="ECO:0000256" key="1">
    <source>
        <dbReference type="ARBA" id="ARBA00009809"/>
    </source>
</evidence>
<protein>
    <submittedName>
        <fullName evidence="4">Beta-galactosidase</fullName>
    </submittedName>
</protein>
<dbReference type="HOGENOM" id="CLU_313494_0_0_0"/>
<keyword evidence="5" id="KW-1185">Reference proteome</keyword>
<dbReference type="Gene3D" id="3.20.20.80">
    <property type="entry name" value="Glycosidases"/>
    <property type="match status" value="1"/>
</dbReference>
<dbReference type="InterPro" id="IPR017853">
    <property type="entry name" value="GH"/>
</dbReference>
<evidence type="ECO:0000256" key="2">
    <source>
        <dbReference type="RuleBase" id="RU003679"/>
    </source>
</evidence>
<dbReference type="SUPFAM" id="SSF49785">
    <property type="entry name" value="Galactose-binding domain-like"/>
    <property type="match status" value="1"/>
</dbReference>
<comment type="similarity">
    <text evidence="1 2">Belongs to the glycosyl hydrolase 35 family.</text>
</comment>
<proteinExistence type="inferred from homology"/>
<dbReference type="InterPro" id="IPR001944">
    <property type="entry name" value="Glycoside_Hdrlase_35"/>
</dbReference>
<dbReference type="SUPFAM" id="SSF51445">
    <property type="entry name" value="(Trans)glycosidases"/>
    <property type="match status" value="1"/>
</dbReference>
<dbReference type="PRINTS" id="PR00742">
    <property type="entry name" value="GLHYDRLASE35"/>
</dbReference>
<reference evidence="4" key="1">
    <citation type="journal article" date="2015" name="PeerJ">
        <title>First genomic representation of candidate bacterial phylum KSB3 points to enhanced environmental sensing as a trigger of wastewater bulking.</title>
        <authorList>
            <person name="Sekiguchi Y."/>
            <person name="Ohashi A."/>
            <person name="Parks D.H."/>
            <person name="Yamauchi T."/>
            <person name="Tyson G.W."/>
            <person name="Hugenholtz P."/>
        </authorList>
    </citation>
    <scope>NUCLEOTIDE SEQUENCE [LARGE SCALE GENOMIC DNA]</scope>
</reference>
<evidence type="ECO:0000313" key="5">
    <source>
        <dbReference type="Proteomes" id="UP000030700"/>
    </source>
</evidence>
<dbReference type="Gene3D" id="2.60.120.260">
    <property type="entry name" value="Galactose-binding domain-like"/>
    <property type="match status" value="1"/>
</dbReference>